<reference evidence="1" key="1">
    <citation type="submission" date="2021-01" db="EMBL/GenBank/DDBJ databases">
        <authorList>
            <person name="Corre E."/>
            <person name="Pelletier E."/>
            <person name="Niang G."/>
            <person name="Scheremetjew M."/>
            <person name="Finn R."/>
            <person name="Kale V."/>
            <person name="Holt S."/>
            <person name="Cochrane G."/>
            <person name="Meng A."/>
            <person name="Brown T."/>
            <person name="Cohen L."/>
        </authorList>
    </citation>
    <scope>NUCLEOTIDE SEQUENCE</scope>
    <source>
        <strain evidence="1">CCMP3328</strain>
    </source>
</reference>
<dbReference type="AlphaFoldDB" id="A0A7R9WV99"/>
<sequence length="206" mass="22706">MIPRYGCNEAAEHIGLPTAQGNLDSLAEPIDGQRRSRMRLLPLINLSTSDGGLFALLAVGLDTRLSPTPNLHHMRAWRRRSATKNAAMNQCSERPPMALHPKAWDWIDKLVFVCFCGTAVQALPFSGGPGVSWLIDFILEVSLSVEDIHPCIRASMVPIANLLFYSVLYIHLPTIVTTKHAHTYGTLPCDTLWHCQAAPASDGIER</sequence>
<accession>A0A7R9WV99</accession>
<proteinExistence type="predicted"/>
<protein>
    <submittedName>
        <fullName evidence="1">Uncharacterized protein</fullName>
    </submittedName>
</protein>
<organism evidence="1">
    <name type="scientific">Craspedostauros australis</name>
    <dbReference type="NCBI Taxonomy" id="1486917"/>
    <lineage>
        <taxon>Eukaryota</taxon>
        <taxon>Sar</taxon>
        <taxon>Stramenopiles</taxon>
        <taxon>Ochrophyta</taxon>
        <taxon>Bacillariophyta</taxon>
        <taxon>Bacillariophyceae</taxon>
        <taxon>Bacillariophycidae</taxon>
        <taxon>Naviculales</taxon>
        <taxon>Naviculaceae</taxon>
        <taxon>Craspedostauros</taxon>
    </lineage>
</organism>
<gene>
    <name evidence="1" type="ORF">CAUS1442_LOCUS6721</name>
</gene>
<evidence type="ECO:0000313" key="1">
    <source>
        <dbReference type="EMBL" id="CAD8334616.1"/>
    </source>
</evidence>
<name>A0A7R9WV99_9STRA</name>
<dbReference type="EMBL" id="HBEF01010667">
    <property type="protein sequence ID" value="CAD8334616.1"/>
    <property type="molecule type" value="Transcribed_RNA"/>
</dbReference>